<gene>
    <name evidence="2" type="ORF">CDAR_82761</name>
</gene>
<comment type="caution">
    <text evidence="2">The sequence shown here is derived from an EMBL/GenBank/DDBJ whole genome shotgun (WGS) entry which is preliminary data.</text>
</comment>
<evidence type="ECO:0000256" key="1">
    <source>
        <dbReference type="SAM" id="MobiDB-lite"/>
    </source>
</evidence>
<dbReference type="AlphaFoldDB" id="A0AAV4U898"/>
<dbReference type="EMBL" id="BPLQ01010847">
    <property type="protein sequence ID" value="GIY53992.1"/>
    <property type="molecule type" value="Genomic_DNA"/>
</dbReference>
<proteinExistence type="predicted"/>
<protein>
    <submittedName>
        <fullName evidence="2">Uncharacterized protein</fullName>
    </submittedName>
</protein>
<keyword evidence="3" id="KW-1185">Reference proteome</keyword>
<dbReference type="Proteomes" id="UP001054837">
    <property type="component" value="Unassembled WGS sequence"/>
</dbReference>
<reference evidence="2 3" key="1">
    <citation type="submission" date="2021-06" db="EMBL/GenBank/DDBJ databases">
        <title>Caerostris darwini draft genome.</title>
        <authorList>
            <person name="Kono N."/>
            <person name="Arakawa K."/>
        </authorList>
    </citation>
    <scope>NUCLEOTIDE SEQUENCE [LARGE SCALE GENOMIC DNA]</scope>
</reference>
<accession>A0AAV4U898</accession>
<name>A0AAV4U898_9ARAC</name>
<organism evidence="2 3">
    <name type="scientific">Caerostris darwini</name>
    <dbReference type="NCBI Taxonomy" id="1538125"/>
    <lineage>
        <taxon>Eukaryota</taxon>
        <taxon>Metazoa</taxon>
        <taxon>Ecdysozoa</taxon>
        <taxon>Arthropoda</taxon>
        <taxon>Chelicerata</taxon>
        <taxon>Arachnida</taxon>
        <taxon>Araneae</taxon>
        <taxon>Araneomorphae</taxon>
        <taxon>Entelegynae</taxon>
        <taxon>Araneoidea</taxon>
        <taxon>Araneidae</taxon>
        <taxon>Caerostris</taxon>
    </lineage>
</organism>
<feature type="region of interest" description="Disordered" evidence="1">
    <location>
        <begin position="66"/>
        <end position="102"/>
    </location>
</feature>
<sequence length="102" mass="11321">MSRSLSLTNSRINTGRSVQLNLKTHIPTNEDLSCLTRIIYIVKEFPNLFQPLGEIDSLYDKLQNSNRKGGVFSPSKPSNGINNSLPLKPKSLSSSSLFLTIQ</sequence>
<feature type="compositionally biased region" description="Low complexity" evidence="1">
    <location>
        <begin position="84"/>
        <end position="102"/>
    </location>
</feature>
<evidence type="ECO:0000313" key="3">
    <source>
        <dbReference type="Proteomes" id="UP001054837"/>
    </source>
</evidence>
<evidence type="ECO:0000313" key="2">
    <source>
        <dbReference type="EMBL" id="GIY53992.1"/>
    </source>
</evidence>